<protein>
    <submittedName>
        <fullName evidence="2">Uncharacterized protein</fullName>
    </submittedName>
</protein>
<feature type="compositionally biased region" description="Low complexity" evidence="1">
    <location>
        <begin position="61"/>
        <end position="74"/>
    </location>
</feature>
<name>A0AA38FD35_TAXCH</name>
<feature type="non-terminal residue" evidence="2">
    <location>
        <position position="1"/>
    </location>
</feature>
<keyword evidence="3" id="KW-1185">Reference proteome</keyword>
<feature type="region of interest" description="Disordered" evidence="1">
    <location>
        <begin position="38"/>
        <end position="78"/>
    </location>
</feature>
<dbReference type="AlphaFoldDB" id="A0AA38FD35"/>
<sequence>SMGGTTLPGAYNIAIRDENFLIQSGKLAPRPPMPIYLEMGNPSSIQAPTLAPIPTPKNHNSNESSTSSSSTSNELQEVMKQLHNIGNELVTIK</sequence>
<dbReference type="EMBL" id="JAHRHJ020000010">
    <property type="protein sequence ID" value="KAH9296831.1"/>
    <property type="molecule type" value="Genomic_DNA"/>
</dbReference>
<dbReference type="Proteomes" id="UP000824469">
    <property type="component" value="Unassembled WGS sequence"/>
</dbReference>
<organism evidence="2 3">
    <name type="scientific">Taxus chinensis</name>
    <name type="common">Chinese yew</name>
    <name type="synonym">Taxus wallichiana var. chinensis</name>
    <dbReference type="NCBI Taxonomy" id="29808"/>
    <lineage>
        <taxon>Eukaryota</taxon>
        <taxon>Viridiplantae</taxon>
        <taxon>Streptophyta</taxon>
        <taxon>Embryophyta</taxon>
        <taxon>Tracheophyta</taxon>
        <taxon>Spermatophyta</taxon>
        <taxon>Pinopsida</taxon>
        <taxon>Pinidae</taxon>
        <taxon>Conifers II</taxon>
        <taxon>Cupressales</taxon>
        <taxon>Taxaceae</taxon>
        <taxon>Taxus</taxon>
    </lineage>
</organism>
<evidence type="ECO:0000313" key="2">
    <source>
        <dbReference type="EMBL" id="KAH9296831.1"/>
    </source>
</evidence>
<evidence type="ECO:0000313" key="3">
    <source>
        <dbReference type="Proteomes" id="UP000824469"/>
    </source>
</evidence>
<proteinExistence type="predicted"/>
<feature type="non-terminal residue" evidence="2">
    <location>
        <position position="93"/>
    </location>
</feature>
<reference evidence="2 3" key="1">
    <citation type="journal article" date="2021" name="Nat. Plants">
        <title>The Taxus genome provides insights into paclitaxel biosynthesis.</title>
        <authorList>
            <person name="Xiong X."/>
            <person name="Gou J."/>
            <person name="Liao Q."/>
            <person name="Li Y."/>
            <person name="Zhou Q."/>
            <person name="Bi G."/>
            <person name="Li C."/>
            <person name="Du R."/>
            <person name="Wang X."/>
            <person name="Sun T."/>
            <person name="Guo L."/>
            <person name="Liang H."/>
            <person name="Lu P."/>
            <person name="Wu Y."/>
            <person name="Zhang Z."/>
            <person name="Ro D.K."/>
            <person name="Shang Y."/>
            <person name="Huang S."/>
            <person name="Yan J."/>
        </authorList>
    </citation>
    <scope>NUCLEOTIDE SEQUENCE [LARGE SCALE GENOMIC DNA]</scope>
    <source>
        <strain evidence="2">Ta-2019</strain>
    </source>
</reference>
<accession>A0AA38FD35</accession>
<gene>
    <name evidence="2" type="ORF">KI387_028513</name>
</gene>
<evidence type="ECO:0000256" key="1">
    <source>
        <dbReference type="SAM" id="MobiDB-lite"/>
    </source>
</evidence>
<comment type="caution">
    <text evidence="2">The sequence shown here is derived from an EMBL/GenBank/DDBJ whole genome shotgun (WGS) entry which is preliminary data.</text>
</comment>